<gene>
    <name evidence="10 11" type="primary">cobT</name>
    <name evidence="11" type="ORF">NCTC13038_03825</name>
</gene>
<dbReference type="RefSeq" id="WP_134526966.1">
    <property type="nucleotide sequence ID" value="NZ_BJNO01000003.1"/>
</dbReference>
<dbReference type="PANTHER" id="PTHR43463">
    <property type="entry name" value="NICOTINATE-NUCLEOTIDE--DIMETHYLBENZIMIDAZOLE PHOSPHORIBOSYLTRANSFERASE"/>
    <property type="match status" value="1"/>
</dbReference>
<dbReference type="Gene3D" id="3.40.50.10210">
    <property type="match status" value="1"/>
</dbReference>
<evidence type="ECO:0000256" key="9">
    <source>
        <dbReference type="ARBA" id="ARBA00047340"/>
    </source>
</evidence>
<dbReference type="InterPro" id="IPR017846">
    <property type="entry name" value="Nict_dMeBzImd_PRibTrfase_bact"/>
</dbReference>
<dbReference type="AlphaFoldDB" id="A0A485BW53"/>
<feature type="active site" description="Proton acceptor" evidence="10">
    <location>
        <position position="317"/>
    </location>
</feature>
<protein>
    <recommendedName>
        <fullName evidence="4 10">Nicotinate-nucleotide--dimethylbenzimidazole phosphoribosyltransferase</fullName>
        <shortName evidence="10">NN:DBI PRT</shortName>
        <ecNumber evidence="3 10">2.4.2.21</ecNumber>
    </recommendedName>
    <alternativeName>
        <fullName evidence="8 10">N(1)-alpha-phosphoribosyltransferase</fullName>
    </alternativeName>
</protein>
<sequence length="352" mass="36301">MDTLSALIADIPQPDRAAMAQAQQHLDGLLKPPGSLGRLEALAVQLAGMPGLKGQLRLAEKAIVVMCADHGVWHEGVAISPQAITAIQARNMTRQNTGVCVLAAQAGAKVRVVDVGIDADPIPGLVDLKVARGSGNIAQTAAMSREQATALLLASIDYTRELAAQGVTLFGVGELGMANTTPAAAVLSVLTGRDAQDTVGIGANLPVSQLAHKAEVVRRAIAVNQPRAEDGLEVLAKVGGFDLVGMTGVMLGAASCGLPVVLDGFLSYASALAACRIAPAVHPYLIPSHLSAEKGARIALEHLQLEPYLDMGMRLGEGSGAALAMHLVEAACTVFNEMGTLSESNIVLPESR</sequence>
<dbReference type="NCBIfam" id="TIGR03160">
    <property type="entry name" value="cobT_DBIPRT"/>
    <property type="match status" value="1"/>
</dbReference>
<dbReference type="Proteomes" id="UP000332594">
    <property type="component" value="Unassembled WGS sequence"/>
</dbReference>
<dbReference type="GO" id="GO:0009236">
    <property type="term" value="P:cobalamin biosynthetic process"/>
    <property type="evidence" value="ECO:0007669"/>
    <property type="project" value="UniProtKB-UniRule"/>
</dbReference>
<evidence type="ECO:0000313" key="11">
    <source>
        <dbReference type="EMBL" id="VFS78057.1"/>
    </source>
</evidence>
<comment type="pathway">
    <text evidence="1 10">Nucleoside biosynthesis; alpha-ribazole biosynthesis; alpha-ribazole from 5,6-dimethylbenzimidazole: step 1/2.</text>
</comment>
<evidence type="ECO:0000256" key="8">
    <source>
        <dbReference type="ARBA" id="ARBA00030686"/>
    </source>
</evidence>
<name>A0A485BW53_RAOTE</name>
<evidence type="ECO:0000256" key="10">
    <source>
        <dbReference type="HAMAP-Rule" id="MF_00230"/>
    </source>
</evidence>
<proteinExistence type="inferred from homology"/>
<dbReference type="EC" id="2.4.2.21" evidence="3 10"/>
<evidence type="ECO:0000256" key="6">
    <source>
        <dbReference type="ARBA" id="ARBA00022676"/>
    </source>
</evidence>
<dbReference type="SUPFAM" id="SSF52733">
    <property type="entry name" value="Nicotinate mononucleotide:5,6-dimethylbenzimidazole phosphoribosyltransferase (CobT)"/>
    <property type="match status" value="1"/>
</dbReference>
<keyword evidence="7 10" id="KW-0808">Transferase</keyword>
<comment type="function">
    <text evidence="10">Catalyzes the synthesis of alpha-ribazole-5'-phosphate from nicotinate mononucleotide (NAMN) and 5,6-dimethylbenzimidazole (DMB).</text>
</comment>
<evidence type="ECO:0000256" key="2">
    <source>
        <dbReference type="ARBA" id="ARBA00007110"/>
    </source>
</evidence>
<dbReference type="Pfam" id="PF02277">
    <property type="entry name" value="DBI_PRT"/>
    <property type="match status" value="1"/>
</dbReference>
<keyword evidence="6 10" id="KW-0328">Glycosyltransferase</keyword>
<dbReference type="UniPathway" id="UPA00061">
    <property type="reaction ID" value="UER00516"/>
</dbReference>
<reference evidence="11 12" key="1">
    <citation type="submission" date="2019-03" db="EMBL/GenBank/DDBJ databases">
        <authorList>
            <consortium name="Pathogen Informatics"/>
        </authorList>
    </citation>
    <scope>NUCLEOTIDE SEQUENCE [LARGE SCALE GENOMIC DNA]</scope>
    <source>
        <strain evidence="11 12">NCTC13038</strain>
    </source>
</reference>
<dbReference type="GO" id="GO:0008939">
    <property type="term" value="F:nicotinate-nucleotide-dimethylbenzimidazole phosphoribosyltransferase activity"/>
    <property type="evidence" value="ECO:0007669"/>
    <property type="project" value="UniProtKB-UniRule"/>
</dbReference>
<dbReference type="CDD" id="cd02439">
    <property type="entry name" value="DMB-PRT_CobT"/>
    <property type="match status" value="1"/>
</dbReference>
<dbReference type="InterPro" id="IPR023195">
    <property type="entry name" value="Nict_dMeBzImd_PRibTrfase_N"/>
</dbReference>
<evidence type="ECO:0000256" key="7">
    <source>
        <dbReference type="ARBA" id="ARBA00022679"/>
    </source>
</evidence>
<evidence type="ECO:0000256" key="5">
    <source>
        <dbReference type="ARBA" id="ARBA00022573"/>
    </source>
</evidence>
<dbReference type="InterPro" id="IPR003200">
    <property type="entry name" value="Nict_dMeBzImd_PRibTrfase"/>
</dbReference>
<evidence type="ECO:0000256" key="1">
    <source>
        <dbReference type="ARBA" id="ARBA00005049"/>
    </source>
</evidence>
<accession>A0A485BW53</accession>
<dbReference type="NCBIfam" id="NF000996">
    <property type="entry name" value="PRK00105.1"/>
    <property type="match status" value="1"/>
</dbReference>
<organism evidence="11 12">
    <name type="scientific">Raoultella terrigena</name>
    <name type="common">Klebsiella terrigena</name>
    <dbReference type="NCBI Taxonomy" id="577"/>
    <lineage>
        <taxon>Bacteria</taxon>
        <taxon>Pseudomonadati</taxon>
        <taxon>Pseudomonadota</taxon>
        <taxon>Gammaproteobacteria</taxon>
        <taxon>Enterobacterales</taxon>
        <taxon>Enterobacteriaceae</taxon>
        <taxon>Klebsiella/Raoultella group</taxon>
        <taxon>Raoultella</taxon>
    </lineage>
</organism>
<evidence type="ECO:0000313" key="12">
    <source>
        <dbReference type="Proteomes" id="UP000332594"/>
    </source>
</evidence>
<dbReference type="InterPro" id="IPR036087">
    <property type="entry name" value="Nict_dMeBzImd_PRibTrfase_sf"/>
</dbReference>
<keyword evidence="5 10" id="KW-0169">Cobalamin biosynthesis</keyword>
<dbReference type="HAMAP" id="MF_00230">
    <property type="entry name" value="CobT"/>
    <property type="match status" value="1"/>
</dbReference>
<dbReference type="EMBL" id="CAADJG010000002">
    <property type="protein sequence ID" value="VFS78057.1"/>
    <property type="molecule type" value="Genomic_DNA"/>
</dbReference>
<dbReference type="PANTHER" id="PTHR43463:SF1">
    <property type="entry name" value="NICOTINATE-NUCLEOTIDE--DIMETHYLBENZIMIDAZOLE PHOSPHORIBOSYLTRANSFERASE"/>
    <property type="match status" value="1"/>
</dbReference>
<comment type="similarity">
    <text evidence="2 10">Belongs to the CobT family.</text>
</comment>
<evidence type="ECO:0000256" key="3">
    <source>
        <dbReference type="ARBA" id="ARBA00011991"/>
    </source>
</evidence>
<dbReference type="Gene3D" id="1.10.1610.10">
    <property type="match status" value="1"/>
</dbReference>
<dbReference type="FunFam" id="3.40.50.10210:FF:000001">
    <property type="entry name" value="Nicotinate-nucleotide--dimethylbenzimidazole phosphoribosyltransferase"/>
    <property type="match status" value="1"/>
</dbReference>
<evidence type="ECO:0000256" key="4">
    <source>
        <dbReference type="ARBA" id="ARBA00015486"/>
    </source>
</evidence>
<comment type="catalytic activity">
    <reaction evidence="9 10">
        <text>5,6-dimethylbenzimidazole + nicotinate beta-D-ribonucleotide = alpha-ribazole 5'-phosphate + nicotinate + H(+)</text>
        <dbReference type="Rhea" id="RHEA:11196"/>
        <dbReference type="ChEBI" id="CHEBI:15378"/>
        <dbReference type="ChEBI" id="CHEBI:15890"/>
        <dbReference type="ChEBI" id="CHEBI:32544"/>
        <dbReference type="ChEBI" id="CHEBI:57502"/>
        <dbReference type="ChEBI" id="CHEBI:57918"/>
        <dbReference type="EC" id="2.4.2.21"/>
    </reaction>
</comment>